<evidence type="ECO:0000256" key="1">
    <source>
        <dbReference type="ARBA" id="ARBA00004141"/>
    </source>
</evidence>
<comment type="similarity">
    <text evidence="2">Belongs to the fatty acid desaturase type 2 family.</text>
</comment>
<evidence type="ECO:0000256" key="5">
    <source>
        <dbReference type="ARBA" id="ARBA00022989"/>
    </source>
</evidence>
<dbReference type="EMBL" id="JAQOSK010000001">
    <property type="protein sequence ID" value="MDC2953446.1"/>
    <property type="molecule type" value="Genomic_DNA"/>
</dbReference>
<organism evidence="13 14">
    <name type="scientific">Streptomyces gilvifuscus</name>
    <dbReference type="NCBI Taxonomy" id="1550617"/>
    <lineage>
        <taxon>Bacteria</taxon>
        <taxon>Bacillati</taxon>
        <taxon>Actinomycetota</taxon>
        <taxon>Actinomycetes</taxon>
        <taxon>Kitasatosporales</taxon>
        <taxon>Streptomycetaceae</taxon>
        <taxon>Streptomyces</taxon>
    </lineage>
</organism>
<evidence type="ECO:0000256" key="2">
    <source>
        <dbReference type="ARBA" id="ARBA00008749"/>
    </source>
</evidence>
<dbReference type="PRINTS" id="PR00075">
    <property type="entry name" value="FACDDSATRASE"/>
</dbReference>
<sequence>MSASPITPVTAPPPNTVPPPPQGYDGTSPFPADAPSPPRTGADRAYVAVTGLIVVLPFVALGLAGWLLWGSLIQPTDIVLAAVLYTITGLGVTVGFHRGLTHGGYRAVRPLRIALAVAGSMSFQGDVIGWVAIHRRHHAFTDRPGDPHSPYRYGTHLRGQLRGALHAHVGWLFGNDGTPADRYAPDLLADRDIRAVSRAFPLLSVLTLALPFGLGWAIGGSWLYGVTALLWAGLVRIALLHHVTWSVNSLCHLIGERPFRTRRHDRATNLWPLALLSFGESWHNLHHADPTSARHGVDRGQIDLSAAVIRLFERLGWVHDVRWPSPDRIAARRV</sequence>
<evidence type="ECO:0000259" key="12">
    <source>
        <dbReference type="Pfam" id="PF00487"/>
    </source>
</evidence>
<feature type="region of interest" description="Disordered" evidence="10">
    <location>
        <begin position="1"/>
        <end position="38"/>
    </location>
</feature>
<dbReference type="Pfam" id="PF00487">
    <property type="entry name" value="FA_desaturase"/>
    <property type="match status" value="1"/>
</dbReference>
<evidence type="ECO:0000256" key="9">
    <source>
        <dbReference type="ARBA" id="ARBA00023136"/>
    </source>
</evidence>
<dbReference type="InterPro" id="IPR015876">
    <property type="entry name" value="Acyl-CoA_DS"/>
</dbReference>
<protein>
    <submittedName>
        <fullName evidence="13">Acyl-CoA desaturase</fullName>
    </submittedName>
</protein>
<keyword evidence="7" id="KW-0408">Iron</keyword>
<keyword evidence="8" id="KW-0443">Lipid metabolism</keyword>
<evidence type="ECO:0000313" key="13">
    <source>
        <dbReference type="EMBL" id="MDC2953446.1"/>
    </source>
</evidence>
<accession>A0ABT5FLQ0</accession>
<evidence type="ECO:0000256" key="6">
    <source>
        <dbReference type="ARBA" id="ARBA00023002"/>
    </source>
</evidence>
<evidence type="ECO:0000256" key="8">
    <source>
        <dbReference type="ARBA" id="ARBA00023098"/>
    </source>
</evidence>
<name>A0ABT5FLQ0_9ACTN</name>
<evidence type="ECO:0000256" key="10">
    <source>
        <dbReference type="SAM" id="MobiDB-lite"/>
    </source>
</evidence>
<comment type="caution">
    <text evidence="13">The sequence shown here is derived from an EMBL/GenBank/DDBJ whole genome shotgun (WGS) entry which is preliminary data.</text>
</comment>
<feature type="transmembrane region" description="Helical" evidence="11">
    <location>
        <begin position="230"/>
        <end position="254"/>
    </location>
</feature>
<comment type="subcellular location">
    <subcellularLocation>
        <location evidence="1">Membrane</location>
        <topology evidence="1">Multi-pass membrane protein</topology>
    </subcellularLocation>
</comment>
<keyword evidence="14" id="KW-1185">Reference proteome</keyword>
<keyword evidence="3 11" id="KW-0812">Transmembrane</keyword>
<keyword evidence="5 11" id="KW-1133">Transmembrane helix</keyword>
<evidence type="ECO:0000256" key="3">
    <source>
        <dbReference type="ARBA" id="ARBA00022692"/>
    </source>
</evidence>
<evidence type="ECO:0000313" key="14">
    <source>
        <dbReference type="Proteomes" id="UP001221328"/>
    </source>
</evidence>
<evidence type="ECO:0000256" key="4">
    <source>
        <dbReference type="ARBA" id="ARBA00022832"/>
    </source>
</evidence>
<dbReference type="CDD" id="cd03505">
    <property type="entry name" value="Delta9-FADS-like"/>
    <property type="match status" value="1"/>
</dbReference>
<feature type="compositionally biased region" description="Pro residues" evidence="10">
    <location>
        <begin position="10"/>
        <end position="22"/>
    </location>
</feature>
<reference evidence="13 14" key="1">
    <citation type="journal article" date="2015" name="Int. J. Syst. Evol. Microbiol.">
        <title>Streptomyces gilvifuscus sp. nov., an actinomycete that produces antibacterial compounds isolated from soil.</title>
        <authorList>
            <person name="Nguyen T.M."/>
            <person name="Kim J."/>
        </authorList>
    </citation>
    <scope>NUCLEOTIDE SEQUENCE [LARGE SCALE GENOMIC DNA]</scope>
    <source>
        <strain evidence="13 14">T113</strain>
    </source>
</reference>
<proteinExistence type="inferred from homology"/>
<keyword evidence="4" id="KW-0276">Fatty acid metabolism</keyword>
<evidence type="ECO:0000256" key="7">
    <source>
        <dbReference type="ARBA" id="ARBA00023004"/>
    </source>
</evidence>
<gene>
    <name evidence="13" type="ORF">PO587_03140</name>
</gene>
<feature type="domain" description="Fatty acid desaturase" evidence="12">
    <location>
        <begin position="80"/>
        <end position="291"/>
    </location>
</feature>
<dbReference type="Proteomes" id="UP001221328">
    <property type="component" value="Unassembled WGS sequence"/>
</dbReference>
<feature type="transmembrane region" description="Helical" evidence="11">
    <location>
        <begin position="45"/>
        <end position="69"/>
    </location>
</feature>
<feature type="transmembrane region" description="Helical" evidence="11">
    <location>
        <begin position="200"/>
        <end position="224"/>
    </location>
</feature>
<evidence type="ECO:0000256" key="11">
    <source>
        <dbReference type="SAM" id="Phobius"/>
    </source>
</evidence>
<feature type="transmembrane region" description="Helical" evidence="11">
    <location>
        <begin position="78"/>
        <end position="99"/>
    </location>
</feature>
<dbReference type="InterPro" id="IPR005804">
    <property type="entry name" value="FA_desaturase_dom"/>
</dbReference>
<keyword evidence="6" id="KW-0560">Oxidoreductase</keyword>
<keyword evidence="9 11" id="KW-0472">Membrane</keyword>
<dbReference type="PANTHER" id="PTHR11351">
    <property type="entry name" value="ACYL-COA DESATURASE"/>
    <property type="match status" value="1"/>
</dbReference>
<dbReference type="PANTHER" id="PTHR11351:SF3">
    <property type="entry name" value="BLL4393 PROTEIN"/>
    <property type="match status" value="1"/>
</dbReference>
<dbReference type="RefSeq" id="WP_272174012.1">
    <property type="nucleotide sequence ID" value="NZ_JAQOSK010000001.1"/>
</dbReference>